<dbReference type="RefSeq" id="YP_009056490.1">
    <property type="nucleotide sequence ID" value="NC_024792.1"/>
</dbReference>
<sequence length="313" mass="35525">MADNDLKELLNELVDFEGIVKKIANALKEDLEKEVLKSDEGDKIANKLGSLFEDKENINQFIDNTVEEAQYLAQQKEGARKDAEKFAAMLKDQAKQATSALNEEEGTEVKEAVYPSDQVEAANPESLVSAVEWFFDLVGSDEDAHKFAEELQLFLPTHKNGNFGFSTDSGVSYGKYSLYNNHFVLQSGSVCVEYYLTEDDVTNPEIRKALFPSNEEDKSVDDVNTAEENLYSIRDDIEEAESGFFDQVEELMYNINVHYRENPPTLENITQDDEDVIIFYLTHKSSFYAPATLQAMSRYDLFREFVSKAELGK</sequence>
<dbReference type="Proteomes" id="UP000028664">
    <property type="component" value="Segment"/>
</dbReference>
<dbReference type="GeneID" id="20283508"/>
<dbReference type="OrthoDB" id="16993at10239"/>
<dbReference type="EMBL" id="KM051843">
    <property type="protein sequence ID" value="AII28122.1"/>
    <property type="molecule type" value="Genomic_DNA"/>
</dbReference>
<protein>
    <submittedName>
        <fullName evidence="1">Uncharacterized protein</fullName>
    </submittedName>
</protein>
<organism evidence="1 2">
    <name type="scientific">Bacillus phage Bobb</name>
    <dbReference type="NCBI Taxonomy" id="1527469"/>
    <lineage>
        <taxon>Viruses</taxon>
        <taxon>Duplodnaviria</taxon>
        <taxon>Heunggongvirae</taxon>
        <taxon>Uroviricota</taxon>
        <taxon>Caudoviricetes</taxon>
        <taxon>Herelleviridae</taxon>
        <taxon>Bastillevirinae</taxon>
        <taxon>Agatevirus</taxon>
        <taxon>Agatevirus bobb</taxon>
    </lineage>
</organism>
<name>A0A076G732_9CAUD</name>
<reference evidence="1 2" key="1">
    <citation type="submission" date="2014-06" db="EMBL/GenBank/DDBJ databases">
        <title>Bioinformatic genomic analysis of Bacillus phage Bobb.</title>
        <authorList>
            <person name="Lewis H.M.N."/>
            <person name="Temple L."/>
            <person name="Barth R.N."/>
            <person name="Bowles K.M."/>
            <person name="Churchin D.I."/>
            <person name="Scott-Croshaw C."/>
            <person name="Glasgow G.H."/>
            <person name="Gloe M.W."/>
            <person name="McGough T.M."/>
            <person name="Nutbrown S.A."/>
            <person name="Romulus S.R."/>
            <person name="Sanders K.A.M."/>
            <person name="Diachok C.R."/>
            <person name="Serigano J.P."/>
            <person name="Shin D."/>
            <person name="Suresh M.H."/>
            <person name="Conner A.R.N."/>
            <person name="Korba R.M."/>
            <person name="Livermore R.J."/>
            <person name="Rohlf M.B."/>
            <person name="Utterback S.D."/>
            <person name="Wilson V.E."/>
        </authorList>
    </citation>
    <scope>NUCLEOTIDE SEQUENCE [LARGE SCALE GENOMIC DNA]</scope>
</reference>
<proteinExistence type="predicted"/>
<keyword evidence="2" id="KW-1185">Reference proteome</keyword>
<dbReference type="KEGG" id="vg:20283508"/>
<accession>A0A076G732</accession>
<evidence type="ECO:0000313" key="1">
    <source>
        <dbReference type="EMBL" id="AII28122.1"/>
    </source>
</evidence>
<evidence type="ECO:0000313" key="2">
    <source>
        <dbReference type="Proteomes" id="UP000028664"/>
    </source>
</evidence>